<feature type="region of interest" description="Disordered" evidence="4">
    <location>
        <begin position="1122"/>
        <end position="1159"/>
    </location>
</feature>
<name>A0ABP0RFM9_9DINO</name>
<evidence type="ECO:0000256" key="4">
    <source>
        <dbReference type="SAM" id="MobiDB-lite"/>
    </source>
</evidence>
<gene>
    <name evidence="5" type="ORF">CCMP2556_LOCUS46606</name>
</gene>
<dbReference type="PANTHER" id="PTHR11067:SF9">
    <property type="entry name" value="INOSINE TRIPHOSPHATE PYROPHOSPHATASE"/>
    <property type="match status" value="1"/>
</dbReference>
<evidence type="ECO:0000256" key="1">
    <source>
        <dbReference type="ARBA" id="ARBA00008023"/>
    </source>
</evidence>
<feature type="region of interest" description="Disordered" evidence="4">
    <location>
        <begin position="2604"/>
        <end position="2630"/>
    </location>
</feature>
<feature type="compositionally biased region" description="Polar residues" evidence="4">
    <location>
        <begin position="761"/>
        <end position="773"/>
    </location>
</feature>
<feature type="region of interest" description="Disordered" evidence="4">
    <location>
        <begin position="823"/>
        <end position="850"/>
    </location>
</feature>
<evidence type="ECO:0000313" key="5">
    <source>
        <dbReference type="EMBL" id="CAK9098365.1"/>
    </source>
</evidence>
<feature type="compositionally biased region" description="Basic and acidic residues" evidence="4">
    <location>
        <begin position="1144"/>
        <end position="1153"/>
    </location>
</feature>
<proteinExistence type="inferred from homology"/>
<evidence type="ECO:0000256" key="3">
    <source>
        <dbReference type="SAM" id="Coils"/>
    </source>
</evidence>
<feature type="compositionally biased region" description="Gly residues" evidence="4">
    <location>
        <begin position="91"/>
        <end position="100"/>
    </location>
</feature>
<feature type="compositionally biased region" description="Basic and acidic residues" evidence="4">
    <location>
        <begin position="2604"/>
        <end position="2624"/>
    </location>
</feature>
<dbReference type="InterPro" id="IPR029001">
    <property type="entry name" value="ITPase-like_fam"/>
</dbReference>
<feature type="coiled-coil region" evidence="3">
    <location>
        <begin position="398"/>
        <end position="425"/>
    </location>
</feature>
<feature type="region of interest" description="Disordered" evidence="4">
    <location>
        <begin position="761"/>
        <end position="792"/>
    </location>
</feature>
<feature type="compositionally biased region" description="Basic and acidic residues" evidence="4">
    <location>
        <begin position="52"/>
        <end position="72"/>
    </location>
</feature>
<keyword evidence="6" id="KW-1185">Reference proteome</keyword>
<feature type="compositionally biased region" description="Low complexity" evidence="4">
    <location>
        <begin position="123"/>
        <end position="139"/>
    </location>
</feature>
<reference evidence="5 6" key="1">
    <citation type="submission" date="2024-02" db="EMBL/GenBank/DDBJ databases">
        <authorList>
            <person name="Chen Y."/>
            <person name="Shah S."/>
            <person name="Dougan E. K."/>
            <person name="Thang M."/>
            <person name="Chan C."/>
        </authorList>
    </citation>
    <scope>NUCLEOTIDE SEQUENCE [LARGE SCALE GENOMIC DNA]</scope>
</reference>
<evidence type="ECO:0000313" key="6">
    <source>
        <dbReference type="Proteomes" id="UP001642484"/>
    </source>
</evidence>
<sequence>MRGGAVSSDLEAILPAEVQVHPSDSPAEGEPVVSSGARERPARPARGLSSREGTRRSRSPSHDYWAEGHEDPGTVPQPNSPKARSARSGTGRLGGRGGDSASGPARTRRPQKASSKLEAQKRSSLASEVSAASENAPSVTDALMEREVSQASAASEKLPLSVEDEAASERRSLEESQRTTSAKDAQVLGDTAGRSSVTVMTYWLQVESIKGLPRLENAETVSLYEVHSYWMEQGGPMVRLAELQAHAADGGEECRVRNQVSLPLFEPAPGAGTVAVEVVRKVPENSKGSFMLVGRVELDALNDDTRRIASYALPPSAAVIKLRVCEHRAAVKASGSYLAFSFAIGWCDFGLGAGSTFRVDSVAQGILVCVASAAGLLAEERAAGESKACMSLSPSEDLSALRKDLEALQDRVSVLEAQARSSRDSTPSTVVPVTVNYTQSGPADSAPSVSVLGPTQLPEAPTPGLTPGGRITASQYTEEYRRSIAQDIGDYFRRCLSGTNRGPSGRQQISLPSKVYILVRDLSGRLYDPVQVHHSFGSIRALVRDGDYLGDSIFVGFPTQWEELDGLPLSPADVLRQCAVLSSESGQLEPEYPLGFCEVTTSTGESERVAVICMGEMGGAFLVVTPHSAGHRQVAKRQLPSTFLSKPTSAEVLFAPSRDPGAHTVNSKVWFGWLSKDYESHISFDTASGPALTVLFDEDELMLPLASSLALAAERLFGLRAAPSSFESVPAEDTQVLGQRVAALENHLSGIKEQLEILIGQNTHPRTSGSPATQKAEGARPKSSAAPPRASQFLGLDPTVAQAALAAGIPATQLEEMSKLALAGKPRLPDLPKAPMPKRKDPLDESEDDAVGESAVEVTKETSLEALLDGSGYPGSSESAGVPSARKNAAALRALKKTLSSDLEQISRVIERNMEADFNLRRSGVPGAPVVPVSARAWLEARSRVQNFRTPVTFLWGVAGILDALRDQKPEEARARAGLLLCQGDQLSIDRGSWIVAASMSLEDPPPFAVFATHTLPAETESQVTKLIDSRWVDLFLHHLSEIDQLAEKKKKLTFKKTPLDPPPDGTASPKRKGKGKGSGSAGSGKDAGREKEKEAAQSQDLAADAYPPRGEVRAGALLRQTHSSVKGPPSEIAEEAKPTVPAEAEKKPEHRAPGASASTVNARGLWNSLLRWVLRSPCGTLRTFLHTALHSPAPEGDLHDPRPEWPIPLPYPALLAGAREATEDDAWRRCANMMVLILNWIHMGQPAIWPRKFSIFSSLTPSQLVLVTRLKHLAGEWLKFKDITAESMGRTAGKVESLEALVHRLETSAVAFVPKSGSGNGPVHRAAAGEDTAVQVEDIQAAKAVEAGRLSFKGRPAFDPTPYLEEPARSLYQDPLKFAVPPSECFEEIPTVKVRGDRKEILGLLSSLDSTGRLALFSPDELRMDFRAGVFALMKNLTADRLILDCRPANALEPGLNQWTQTMGSLTPILGMHIPPDHKVVAAGEDLKDYYYYIISESRAKRNSLAFQLSRAEAKRFRGAYRWADRQARILIPALKTMAMGDLNAVEFGQQAHVKLGLLHGLVGMRDLLTLRGRFPRQSWAVGYVIDDFIVLEAVPKSSVPAPLFSSRLADAMVDVYSHVGLVANDSKRFRAEEHPQFWGISIDGNSGLVRALLDRTIPLSFVTARVARTGAASRHLLEIIAGSWTAIIAARKRCMCLLQQIFVEIQAHEYGVVFRISPQLVAELWTLVVLAPLMCSDLTAPTSTTLYAVDASDHRIAGVVTELTAPFAKELSRHTMTRAAWSRLLSPWKSHQRRLGRLDPADEVPEGEAPAQAHLLWVQLMRSCQFYPMFCDRAARSEHINVSEMRGLLKAEAHHSSEQPSTRCNIGTDSQVCLGAVVKGRASSVVLNKMLRRHLPVLLCGNLYPGHQYLPSSDNPADDPTRDKELREPVETAPKWLVEAFEGDFRSLDDMLKASSADEATLARLPEFEDSAIPPDWLRSDRQLLRRDYRNRHCSAEHRTAVTGLPNNPAPDLWKTEDQVKLHPAAEQLLRKLPESYFVFPKSWNRKQRRTSLSFTGALDLFSGSRGLAKSLARHTQNWALTYDIAHDPRQDLLDPSVQAELDALVQRKCFRLLSAGVAGASPPRSSVSSVGSGTVGAQSLVQVLGEAKAEPRLNEGSVKVTERAEPDAPSQSKQVPEAVEEADEYIYTEEGEEEEIIEDALSSTTGLVMALHGEVSLVFRSEALDETLQVDVGDAVEDALRQRLQEHHEEVEALQQDVVRLKLTAPKVSLAQLQQLLLAAARLQAKLGLASETLPKDEALEKVGIPMEEPSGTPPPEARRLVALITELEAVLDTSEAPGRQLRHLLDRWERLRTGRARGRDMCERWGKWEAGGARKPRGGRGGWSRGLPDGLGHRMNVIIQHLPGCPAEESAMKKGVVDSVEKCAAELPELQADSFAEICRAKAQEAFHQLGANVVVQDSGFVIEALNGFPGPYTKYVLATIGVSGLLKLMEGQSNRRCGFMACVGFADASGQVHVFEEPRPYYGTLTTAPREAAASLREGQQIGQQWGNEAGKLFDVFVPDDLQCAGQTLGEMTEAQLTEYRRRRRSAFRVFAEWLTDHNGTREARGETMPSEEKSGVGEKRRKLG</sequence>
<keyword evidence="2" id="KW-0378">Hydrolase</keyword>
<dbReference type="Pfam" id="PF01725">
    <property type="entry name" value="Ham1p_like"/>
    <property type="match status" value="1"/>
</dbReference>
<feature type="compositionally biased region" description="Low complexity" evidence="4">
    <location>
        <begin position="781"/>
        <end position="791"/>
    </location>
</feature>
<evidence type="ECO:0000256" key="2">
    <source>
        <dbReference type="ARBA" id="ARBA00022801"/>
    </source>
</evidence>
<feature type="region of interest" description="Disordered" evidence="4">
    <location>
        <begin position="1"/>
        <end position="189"/>
    </location>
</feature>
<feature type="compositionally biased region" description="Basic and acidic residues" evidence="4">
    <location>
        <begin position="167"/>
        <end position="177"/>
    </location>
</feature>
<evidence type="ECO:0008006" key="7">
    <source>
        <dbReference type="Google" id="ProtNLM"/>
    </source>
</evidence>
<keyword evidence="3" id="KW-0175">Coiled coil</keyword>
<dbReference type="InterPro" id="IPR002637">
    <property type="entry name" value="RdgB/HAM1"/>
</dbReference>
<dbReference type="Proteomes" id="UP001642484">
    <property type="component" value="Unassembled WGS sequence"/>
</dbReference>
<dbReference type="EMBL" id="CAXAMN010025806">
    <property type="protein sequence ID" value="CAK9098365.1"/>
    <property type="molecule type" value="Genomic_DNA"/>
</dbReference>
<organism evidence="5 6">
    <name type="scientific">Durusdinium trenchii</name>
    <dbReference type="NCBI Taxonomy" id="1381693"/>
    <lineage>
        <taxon>Eukaryota</taxon>
        <taxon>Sar</taxon>
        <taxon>Alveolata</taxon>
        <taxon>Dinophyceae</taxon>
        <taxon>Suessiales</taxon>
        <taxon>Symbiodiniaceae</taxon>
        <taxon>Durusdinium</taxon>
    </lineage>
</organism>
<accession>A0ABP0RFM9</accession>
<feature type="compositionally biased region" description="Basic and acidic residues" evidence="4">
    <location>
        <begin position="1087"/>
        <end position="1096"/>
    </location>
</feature>
<comment type="similarity">
    <text evidence="1">Belongs to the HAM1 NTPase family.</text>
</comment>
<dbReference type="Gene3D" id="3.90.950.10">
    <property type="match status" value="1"/>
</dbReference>
<dbReference type="SUPFAM" id="SSF52972">
    <property type="entry name" value="ITPase-like"/>
    <property type="match status" value="1"/>
</dbReference>
<feature type="region of interest" description="Disordered" evidence="4">
    <location>
        <begin position="2155"/>
        <end position="2182"/>
    </location>
</feature>
<feature type="region of interest" description="Disordered" evidence="4">
    <location>
        <begin position="1054"/>
        <end position="1109"/>
    </location>
</feature>
<protein>
    <recommendedName>
        <fullName evidence="7">Calmodulin</fullName>
    </recommendedName>
</protein>
<dbReference type="PANTHER" id="PTHR11067">
    <property type="entry name" value="INOSINE TRIPHOSPHATE PYROPHOSPHATASE/HAM1 PROTEIN"/>
    <property type="match status" value="1"/>
</dbReference>
<feature type="coiled-coil region" evidence="3">
    <location>
        <begin position="2240"/>
        <end position="2267"/>
    </location>
</feature>
<comment type="caution">
    <text evidence="5">The sequence shown here is derived from an EMBL/GenBank/DDBJ whole genome shotgun (WGS) entry which is preliminary data.</text>
</comment>